<dbReference type="Proteomes" id="UP000601768">
    <property type="component" value="Unassembled WGS sequence"/>
</dbReference>
<dbReference type="InterPro" id="IPR011059">
    <property type="entry name" value="Metal-dep_hydrolase_composite"/>
</dbReference>
<gene>
    <name evidence="3" type="ORF">H8B19_01800</name>
</gene>
<sequence length="514" mass="56262">MTTSCRRFYQFFLAVSLLLAGFAARASVVDVLFTHARVIDGSGRPAFIGDVAVTGGQVSFVGDAAKHNIIATQTIDAAGKYLTPGFIDLHAHGNPVKDGAFTNFISMGVTSVVLGQDGFSPAISGIQSWQQQWDPQGVAVNIGMLVGHGSLRRYVGIGNVSNVSEKQISAMESVLNNALDTHFGLSTGLEYVPAIHAPESELIALAKIVGKKHRLIMSHMRSEDDDKLFTSIHELARQGKFAKVHISHIKSVYGQGAERGKDIVALLEQYNNERIHITADIYPYTASYTGLAILFPQWAKTDGMMQRAVQTRRKELEQYLLNKVLSRGGPGSTLMGTGKYKGRTLEEVATLLEKPFQDVLIDDLGPEGASAAYFIMDDALQEELLKSRLVAIGSDGSPTMYHPRGYGSFAKVLQQYVKQQGLLTIEKAIYKMTGLAAQIIGLPKRGLIREGYSADLLLFDLNQIKSHADYQHPHQLATGFEWVMVNGKFAIEQGNVNLNRQGQLLLPASYNQEH</sequence>
<dbReference type="SUPFAM" id="SSF51338">
    <property type="entry name" value="Composite domain of metallo-dependent hydrolases"/>
    <property type="match status" value="1"/>
</dbReference>
<dbReference type="GO" id="GO:0005829">
    <property type="term" value="C:cytosol"/>
    <property type="evidence" value="ECO:0007669"/>
    <property type="project" value="TreeGrafter"/>
</dbReference>
<feature type="signal peptide" evidence="1">
    <location>
        <begin position="1"/>
        <end position="26"/>
    </location>
</feature>
<dbReference type="InterPro" id="IPR032466">
    <property type="entry name" value="Metal_Hydrolase"/>
</dbReference>
<dbReference type="GO" id="GO:0016812">
    <property type="term" value="F:hydrolase activity, acting on carbon-nitrogen (but not peptide) bonds, in cyclic amides"/>
    <property type="evidence" value="ECO:0007669"/>
    <property type="project" value="TreeGrafter"/>
</dbReference>
<dbReference type="PANTHER" id="PTHR11647:SF1">
    <property type="entry name" value="COLLAPSIN RESPONSE MEDIATOR PROTEIN"/>
    <property type="match status" value="1"/>
</dbReference>
<dbReference type="InterPro" id="IPR013108">
    <property type="entry name" value="Amidohydro_3"/>
</dbReference>
<dbReference type="AlphaFoldDB" id="A0A8J6ISI1"/>
<dbReference type="Pfam" id="PF07969">
    <property type="entry name" value="Amidohydro_3"/>
    <property type="match status" value="1"/>
</dbReference>
<reference evidence="3" key="1">
    <citation type="journal article" date="2018" name="Int. J. Syst. Evol. Microbiol.">
        <title>Neptunicella marina gen. nov., sp. nov., isolated from surface seawater.</title>
        <authorList>
            <person name="Liu X."/>
            <person name="Lai Q."/>
            <person name="Du Y."/>
            <person name="Zhang X."/>
            <person name="Liu Z."/>
            <person name="Sun F."/>
            <person name="Shao Z."/>
        </authorList>
    </citation>
    <scope>NUCLEOTIDE SEQUENCE</scope>
    <source>
        <strain evidence="3">S27-2</strain>
    </source>
</reference>
<reference evidence="3" key="2">
    <citation type="submission" date="2020-08" db="EMBL/GenBank/DDBJ databases">
        <authorList>
            <person name="Lai Q."/>
        </authorList>
    </citation>
    <scope>NUCLEOTIDE SEQUENCE</scope>
    <source>
        <strain evidence="3">S27-2</strain>
    </source>
</reference>
<comment type="caution">
    <text evidence="3">The sequence shown here is derived from an EMBL/GenBank/DDBJ whole genome shotgun (WGS) entry which is preliminary data.</text>
</comment>
<dbReference type="RefSeq" id="WP_186505058.1">
    <property type="nucleotide sequence ID" value="NZ_JACNEP010000001.1"/>
</dbReference>
<dbReference type="Gene3D" id="3.20.20.140">
    <property type="entry name" value="Metal-dependent hydrolases"/>
    <property type="match status" value="1"/>
</dbReference>
<organism evidence="3 4">
    <name type="scientific">Neptunicella marina</name>
    <dbReference type="NCBI Taxonomy" id="2125989"/>
    <lineage>
        <taxon>Bacteria</taxon>
        <taxon>Pseudomonadati</taxon>
        <taxon>Pseudomonadota</taxon>
        <taxon>Gammaproteobacteria</taxon>
        <taxon>Alteromonadales</taxon>
        <taxon>Alteromonadaceae</taxon>
        <taxon>Neptunicella</taxon>
    </lineage>
</organism>
<evidence type="ECO:0000313" key="3">
    <source>
        <dbReference type="EMBL" id="MBC3764593.1"/>
    </source>
</evidence>
<dbReference type="EMBL" id="JACNEP010000001">
    <property type="protein sequence ID" value="MBC3764593.1"/>
    <property type="molecule type" value="Genomic_DNA"/>
</dbReference>
<accession>A0A8J6ISI1</accession>
<feature type="chain" id="PRO_5035170020" evidence="1">
    <location>
        <begin position="27"/>
        <end position="514"/>
    </location>
</feature>
<evidence type="ECO:0000313" key="4">
    <source>
        <dbReference type="Proteomes" id="UP000601768"/>
    </source>
</evidence>
<proteinExistence type="predicted"/>
<dbReference type="PANTHER" id="PTHR11647">
    <property type="entry name" value="HYDRANTOINASE/DIHYDROPYRIMIDINASE FAMILY MEMBER"/>
    <property type="match status" value="1"/>
</dbReference>
<evidence type="ECO:0000256" key="1">
    <source>
        <dbReference type="SAM" id="SignalP"/>
    </source>
</evidence>
<feature type="domain" description="Amidohydrolase 3" evidence="2">
    <location>
        <begin position="358"/>
        <end position="489"/>
    </location>
</feature>
<dbReference type="SUPFAM" id="SSF51556">
    <property type="entry name" value="Metallo-dependent hydrolases"/>
    <property type="match status" value="1"/>
</dbReference>
<dbReference type="Gene3D" id="3.30.1490.130">
    <property type="entry name" value="D-aminoacylase. Domain 3"/>
    <property type="match status" value="1"/>
</dbReference>
<evidence type="ECO:0000259" key="2">
    <source>
        <dbReference type="Pfam" id="PF07969"/>
    </source>
</evidence>
<dbReference type="InterPro" id="IPR023100">
    <property type="entry name" value="D-aminoacylase_insert_dom_sf"/>
</dbReference>
<name>A0A8J6ISI1_9ALTE</name>
<dbReference type="InterPro" id="IPR050378">
    <property type="entry name" value="Metallo-dep_Hydrolases_sf"/>
</dbReference>
<dbReference type="GO" id="GO:0016811">
    <property type="term" value="F:hydrolase activity, acting on carbon-nitrogen (but not peptide) bonds, in linear amides"/>
    <property type="evidence" value="ECO:0007669"/>
    <property type="project" value="InterPro"/>
</dbReference>
<protein>
    <submittedName>
        <fullName evidence="3">Amidohydrolase family protein</fullName>
    </submittedName>
</protein>
<keyword evidence="1" id="KW-0732">Signal</keyword>
<dbReference type="Gene3D" id="2.30.40.10">
    <property type="entry name" value="Urease, subunit C, domain 1"/>
    <property type="match status" value="1"/>
</dbReference>
<keyword evidence="4" id="KW-1185">Reference proteome</keyword>